<organism evidence="2 3">
    <name type="scientific">Cupriavidus pampae</name>
    <dbReference type="NCBI Taxonomy" id="659251"/>
    <lineage>
        <taxon>Bacteria</taxon>
        <taxon>Pseudomonadati</taxon>
        <taxon>Pseudomonadota</taxon>
        <taxon>Betaproteobacteria</taxon>
        <taxon>Burkholderiales</taxon>
        <taxon>Burkholderiaceae</taxon>
        <taxon>Cupriavidus</taxon>
    </lineage>
</organism>
<dbReference type="Proteomes" id="UP000706525">
    <property type="component" value="Unassembled WGS sequence"/>
</dbReference>
<comment type="caution">
    <text evidence="2">The sequence shown here is derived from an EMBL/GenBank/DDBJ whole genome shotgun (WGS) entry which is preliminary data.</text>
</comment>
<reference evidence="2 3" key="1">
    <citation type="submission" date="2021-08" db="EMBL/GenBank/DDBJ databases">
        <authorList>
            <person name="Peeters C."/>
        </authorList>
    </citation>
    <scope>NUCLEOTIDE SEQUENCE [LARGE SCALE GENOMIC DNA]</scope>
    <source>
        <strain evidence="2 3">LMG 32289</strain>
    </source>
</reference>
<evidence type="ECO:0000256" key="1">
    <source>
        <dbReference type="SAM" id="MobiDB-lite"/>
    </source>
</evidence>
<dbReference type="RefSeq" id="WP_223983134.1">
    <property type="nucleotide sequence ID" value="NZ_CAJZAG010000002.1"/>
</dbReference>
<accession>A0ABM8WH82</accession>
<dbReference type="PANTHER" id="PTHR35530">
    <property type="entry name" value="TAUTOMERASE-RELATED"/>
    <property type="match status" value="1"/>
</dbReference>
<dbReference type="InterPro" id="IPR014347">
    <property type="entry name" value="Tautomerase/MIF_sf"/>
</dbReference>
<evidence type="ECO:0008006" key="4">
    <source>
        <dbReference type="Google" id="ProtNLM"/>
    </source>
</evidence>
<dbReference type="Gene3D" id="3.30.429.10">
    <property type="entry name" value="Macrophage Migration Inhibitory Factor"/>
    <property type="match status" value="2"/>
</dbReference>
<feature type="region of interest" description="Disordered" evidence="1">
    <location>
        <begin position="181"/>
        <end position="210"/>
    </location>
</feature>
<evidence type="ECO:0000313" key="3">
    <source>
        <dbReference type="Proteomes" id="UP000706525"/>
    </source>
</evidence>
<sequence>MPIMNVTYVEGALRPSQKAAIAQALNEVLLVMEGNARTHGGRAFAWVLFNEIHEQNWWIDGRTDNSLVAPPGKFLVHVTIPEGYMNAAHKSEVHAAVNGAILGVLGGADHPDAGASILVVIDEVTEGNWGARGRTISLATISEAVGLPKDGERYAWVRAYFAAKGRQYAAAGYPSDTGGLLPDAAKPLTPPHASHHAPDWLTDARPAEAA</sequence>
<gene>
    <name evidence="2" type="ORF">LMG32289_01166</name>
</gene>
<dbReference type="EMBL" id="CAJZAG010000002">
    <property type="protein sequence ID" value="CAG9166753.1"/>
    <property type="molecule type" value="Genomic_DNA"/>
</dbReference>
<name>A0ABM8WH82_9BURK</name>
<keyword evidence="3" id="KW-1185">Reference proteome</keyword>
<dbReference type="PANTHER" id="PTHR35530:SF2">
    <property type="entry name" value="BSL4019 PROTEIN"/>
    <property type="match status" value="1"/>
</dbReference>
<protein>
    <recommendedName>
        <fullName evidence="4">4-oxalocrotonate tautomerase</fullName>
    </recommendedName>
</protein>
<proteinExistence type="predicted"/>
<dbReference type="SUPFAM" id="SSF55331">
    <property type="entry name" value="Tautomerase/MIF"/>
    <property type="match status" value="1"/>
</dbReference>
<evidence type="ECO:0000313" key="2">
    <source>
        <dbReference type="EMBL" id="CAG9166753.1"/>
    </source>
</evidence>